<dbReference type="InterPro" id="IPR042099">
    <property type="entry name" value="ANL_N_sf"/>
</dbReference>
<dbReference type="RefSeq" id="WP_265683248.1">
    <property type="nucleotide sequence ID" value="NZ_CP120863.1"/>
</dbReference>
<proteinExistence type="predicted"/>
<feature type="domain" description="AMP-dependent synthetase/ligase" evidence="2">
    <location>
        <begin position="42"/>
        <end position="424"/>
    </location>
</feature>
<dbReference type="Pfam" id="PF00501">
    <property type="entry name" value="AMP-binding"/>
    <property type="match status" value="1"/>
</dbReference>
<dbReference type="PROSITE" id="PS00455">
    <property type="entry name" value="AMP_BINDING"/>
    <property type="match status" value="1"/>
</dbReference>
<dbReference type="InterPro" id="IPR000873">
    <property type="entry name" value="AMP-dep_synth/lig_dom"/>
</dbReference>
<dbReference type="Gene3D" id="3.40.50.12780">
    <property type="entry name" value="N-terminal domain of ligase-like"/>
    <property type="match status" value="1"/>
</dbReference>
<name>A0ABY8FCP7_9HYPH</name>
<feature type="compositionally biased region" description="Polar residues" evidence="1">
    <location>
        <begin position="1"/>
        <end position="11"/>
    </location>
</feature>
<evidence type="ECO:0000313" key="3">
    <source>
        <dbReference type="EMBL" id="WFE91040.1"/>
    </source>
</evidence>
<organism evidence="3 4">
    <name type="scientific">Roseibium porphyridii</name>
    <dbReference type="NCBI Taxonomy" id="2866279"/>
    <lineage>
        <taxon>Bacteria</taxon>
        <taxon>Pseudomonadati</taxon>
        <taxon>Pseudomonadota</taxon>
        <taxon>Alphaproteobacteria</taxon>
        <taxon>Hyphomicrobiales</taxon>
        <taxon>Stappiaceae</taxon>
        <taxon>Roseibium</taxon>
    </lineage>
</organism>
<dbReference type="Proteomes" id="UP001209803">
    <property type="component" value="Chromosome"/>
</dbReference>
<dbReference type="EMBL" id="CP120863">
    <property type="protein sequence ID" value="WFE91040.1"/>
    <property type="molecule type" value="Genomic_DNA"/>
</dbReference>
<evidence type="ECO:0000256" key="1">
    <source>
        <dbReference type="SAM" id="MobiDB-lite"/>
    </source>
</evidence>
<feature type="region of interest" description="Disordered" evidence="1">
    <location>
        <begin position="1"/>
        <end position="23"/>
    </location>
</feature>
<evidence type="ECO:0000313" key="4">
    <source>
        <dbReference type="Proteomes" id="UP001209803"/>
    </source>
</evidence>
<keyword evidence="4" id="KW-1185">Reference proteome</keyword>
<dbReference type="SUPFAM" id="SSF56801">
    <property type="entry name" value="Acetyl-CoA synthetase-like"/>
    <property type="match status" value="1"/>
</dbReference>
<reference evidence="3 4" key="1">
    <citation type="submission" date="2023-03" db="EMBL/GenBank/DDBJ databases">
        <title>Roseibium porphyridii sp. nov. and Roseibium rhodosorbium sp. nov. isolated from marine algae, Porphyridium cruentum and Rhodosorus marinus, respectively.</title>
        <authorList>
            <person name="Lee M.W."/>
            <person name="Choi B.J."/>
            <person name="Lee J.K."/>
            <person name="Choi D.G."/>
            <person name="Baek J.H."/>
            <person name="Bayburt H."/>
            <person name="Kim J.M."/>
            <person name="Han D.M."/>
            <person name="Kim K.H."/>
            <person name="Jeon C.O."/>
        </authorList>
    </citation>
    <scope>NUCLEOTIDE SEQUENCE [LARGE SCALE GENOMIC DNA]</scope>
    <source>
        <strain evidence="3 4">KMA01</strain>
    </source>
</reference>
<dbReference type="InterPro" id="IPR020845">
    <property type="entry name" value="AMP-binding_CS"/>
</dbReference>
<evidence type="ECO:0000259" key="2">
    <source>
        <dbReference type="Pfam" id="PF00501"/>
    </source>
</evidence>
<dbReference type="PANTHER" id="PTHR24096:SF420">
    <property type="entry name" value="LONG-CHAIN-FATTY-ACID--COA LIGASE-RELATED"/>
    <property type="match status" value="1"/>
</dbReference>
<gene>
    <name evidence="3" type="ORF">K1718_06725</name>
</gene>
<sequence length="608" mass="66548">MKRTTDFQSHSVSRENRPDGSILLRSNHQLSPSVERTGDWLHQWAEDAPGRVFLAERSGAGWREETYETTLAKVRAVGAALLARGMNQKTPILVMSGNSVDHGILALAAQYVGVPLVPVAEQYSLVHGAHGRLRDVIHLIKPKLAYVIDQDQFQEALNLEGLCDVEIVASRLSTRAGAGKVTKFTDLLKEDGAAGVDAAFAEVTADTVGKILMTSGSTSSPKGVLTTHRMMCVNQAQLADALPFLRKRPPIIVDWLPWNHVFGGSHNFNMMLANGGSFYIDDGKPVKGLFERTLENLHLTTGTLAFNVPLGFGMLLDALKTDEGFRRRFFQDLDLIFYAGASLPQDVWSGLEQMALSEKGEVPLMTSSWGLTETAPSAMMQQEPAPRSGIVGVPVNGVTLKLLPDEDMRCEVRIKGPSVMPGYFEDPDKTKAAFDEEGYFITGDAMVFLDAEDPNKGMRFDGRISEDFKLQSGTWVRAAQLKLDMLSALAPLAADLVVTGADRTEIGVMIFPNMSALSRAGFQTSDESGAFQCDRLQREIHRRLTERARTVSGSSARVSRAIVLSEPPSTAEGEMTAKGNLNIRKVLTRRAPLLERLYSDDDPATVRI</sequence>
<accession>A0ABY8FCP7</accession>
<dbReference type="Pfam" id="PF23562">
    <property type="entry name" value="AMP-binding_C_3"/>
    <property type="match status" value="1"/>
</dbReference>
<dbReference type="PANTHER" id="PTHR24096">
    <property type="entry name" value="LONG-CHAIN-FATTY-ACID--COA LIGASE"/>
    <property type="match status" value="1"/>
</dbReference>
<protein>
    <submittedName>
        <fullName evidence="3">Feruloyl-CoA synthase</fullName>
    </submittedName>
</protein>